<name>A0A1W6ZQX7_9HYPH</name>
<keyword evidence="4 5" id="KW-0472">Membrane</keyword>
<keyword evidence="7" id="KW-1185">Reference proteome</keyword>
<dbReference type="GO" id="GO:0005886">
    <property type="term" value="C:plasma membrane"/>
    <property type="evidence" value="ECO:0007669"/>
    <property type="project" value="UniProtKB-SubCell"/>
</dbReference>
<protein>
    <recommendedName>
        <fullName evidence="5">Probable membrane transporter protein</fullName>
    </recommendedName>
</protein>
<proteinExistence type="inferred from homology"/>
<feature type="transmembrane region" description="Helical" evidence="5">
    <location>
        <begin position="94"/>
        <end position="111"/>
    </location>
</feature>
<keyword evidence="2 5" id="KW-0812">Transmembrane</keyword>
<organism evidence="6 7">
    <name type="scientific">Pseudorhodoplanes sinuspersici</name>
    <dbReference type="NCBI Taxonomy" id="1235591"/>
    <lineage>
        <taxon>Bacteria</taxon>
        <taxon>Pseudomonadati</taxon>
        <taxon>Pseudomonadota</taxon>
        <taxon>Alphaproteobacteria</taxon>
        <taxon>Hyphomicrobiales</taxon>
        <taxon>Pseudorhodoplanes</taxon>
    </lineage>
</organism>
<evidence type="ECO:0000256" key="5">
    <source>
        <dbReference type="RuleBase" id="RU363041"/>
    </source>
</evidence>
<dbReference type="KEGG" id="psin:CAK95_12425"/>
<evidence type="ECO:0000313" key="6">
    <source>
        <dbReference type="EMBL" id="ARP99798.1"/>
    </source>
</evidence>
<feature type="transmembrane region" description="Helical" evidence="5">
    <location>
        <begin position="56"/>
        <end position="74"/>
    </location>
</feature>
<dbReference type="InterPro" id="IPR002781">
    <property type="entry name" value="TM_pro_TauE-like"/>
</dbReference>
<gene>
    <name evidence="6" type="ORF">CAK95_12425</name>
</gene>
<dbReference type="EMBL" id="CP021112">
    <property type="protein sequence ID" value="ARP99798.1"/>
    <property type="molecule type" value="Genomic_DNA"/>
</dbReference>
<feature type="transmembrane region" description="Helical" evidence="5">
    <location>
        <begin position="219"/>
        <end position="243"/>
    </location>
</feature>
<comment type="subcellular location">
    <subcellularLocation>
        <location evidence="5">Cell membrane</location>
        <topology evidence="5">Multi-pass membrane protein</topology>
    </subcellularLocation>
    <subcellularLocation>
        <location evidence="1">Membrane</location>
        <topology evidence="1">Multi-pass membrane protein</topology>
    </subcellularLocation>
</comment>
<reference evidence="6 7" key="1">
    <citation type="submission" date="2017-05" db="EMBL/GenBank/DDBJ databases">
        <title>Full genome sequence of Pseudorhodoplanes sinuspersici.</title>
        <authorList>
            <person name="Dastgheib S.M.M."/>
            <person name="Shavandi M."/>
            <person name="Tirandaz H."/>
        </authorList>
    </citation>
    <scope>NUCLEOTIDE SEQUENCE [LARGE SCALE GENOMIC DNA]</scope>
    <source>
        <strain evidence="6 7">RIPI110</strain>
    </source>
</reference>
<dbReference type="Proteomes" id="UP000194137">
    <property type="component" value="Chromosome"/>
</dbReference>
<keyword evidence="3 5" id="KW-1133">Transmembrane helix</keyword>
<dbReference type="OrthoDB" id="457670at2"/>
<dbReference type="RefSeq" id="WP_086088202.1">
    <property type="nucleotide sequence ID" value="NZ_CP021112.1"/>
</dbReference>
<comment type="similarity">
    <text evidence="5">Belongs to the 4-toluene sulfonate uptake permease (TSUP) (TC 2.A.102) family.</text>
</comment>
<keyword evidence="5" id="KW-1003">Cell membrane</keyword>
<feature type="transmembrane region" description="Helical" evidence="5">
    <location>
        <begin position="154"/>
        <end position="180"/>
    </location>
</feature>
<feature type="transmembrane region" description="Helical" evidence="5">
    <location>
        <begin position="255"/>
        <end position="273"/>
    </location>
</feature>
<evidence type="ECO:0000256" key="3">
    <source>
        <dbReference type="ARBA" id="ARBA00022989"/>
    </source>
</evidence>
<evidence type="ECO:0000256" key="2">
    <source>
        <dbReference type="ARBA" id="ARBA00022692"/>
    </source>
</evidence>
<feature type="transmembrane region" description="Helical" evidence="5">
    <location>
        <begin position="116"/>
        <end position="134"/>
    </location>
</feature>
<sequence length="277" mass="28723">MLLGVTFEELLWLTAAIIAAGMATGILAGLFGIGGGAVIIPVLYEAFRFLDVPEDVRMQLCIGTSLAIIVPTTIRSYLAHQASGLVIERVMRLWSVPAVVGVAIGATAAAFAPGAIFKVIFSFIACLIAVRLLFGNEKWRIADDLPGRAAMTAYGFVVGLLSSLMGVSGGSMATVILTLYGKSIHSAIATSAGLGVPITLAGTIGYMLAGLPHQGSLPIFSVGFVSLIGFGIMAPISGFVASYGAHLAHRIPRRGLEIAFGLFLLIASARFLVSALS</sequence>
<dbReference type="Pfam" id="PF01925">
    <property type="entry name" value="TauE"/>
    <property type="match status" value="1"/>
</dbReference>
<evidence type="ECO:0000313" key="7">
    <source>
        <dbReference type="Proteomes" id="UP000194137"/>
    </source>
</evidence>
<dbReference type="AlphaFoldDB" id="A0A1W6ZQX7"/>
<dbReference type="PANTHER" id="PTHR43483:SF3">
    <property type="entry name" value="MEMBRANE TRANSPORTER PROTEIN HI_0806-RELATED"/>
    <property type="match status" value="1"/>
</dbReference>
<feature type="transmembrane region" description="Helical" evidence="5">
    <location>
        <begin position="12"/>
        <end position="44"/>
    </location>
</feature>
<feature type="transmembrane region" description="Helical" evidence="5">
    <location>
        <begin position="187"/>
        <end position="207"/>
    </location>
</feature>
<accession>A0A1W6ZQX7</accession>
<dbReference type="PANTHER" id="PTHR43483">
    <property type="entry name" value="MEMBRANE TRANSPORTER PROTEIN HI_0806-RELATED"/>
    <property type="match status" value="1"/>
</dbReference>
<evidence type="ECO:0000256" key="4">
    <source>
        <dbReference type="ARBA" id="ARBA00023136"/>
    </source>
</evidence>
<evidence type="ECO:0000256" key="1">
    <source>
        <dbReference type="ARBA" id="ARBA00004141"/>
    </source>
</evidence>